<name>A0AAI9T7A4_PENTH</name>
<reference evidence="1" key="1">
    <citation type="submission" date="2015-06" db="EMBL/GenBank/DDBJ databases">
        <authorList>
            <person name="Nguyen H."/>
        </authorList>
    </citation>
    <scope>NUCLEOTIDE SEQUENCE</scope>
    <source>
        <strain evidence="1">DAOM 180753</strain>
    </source>
</reference>
<dbReference type="EMBL" id="LACB01000692">
    <property type="protein sequence ID" value="KAJ9481743.1"/>
    <property type="molecule type" value="Genomic_DNA"/>
</dbReference>
<accession>A0AAI9T7A4</accession>
<feature type="non-terminal residue" evidence="1">
    <location>
        <position position="1"/>
    </location>
</feature>
<reference evidence="1" key="2">
    <citation type="journal article" date="2016" name="Fungal Biol.">
        <title>Ochratoxin A production by Penicillium thymicola.</title>
        <authorList>
            <person name="Nguyen H.D.T."/>
            <person name="McMullin D.R."/>
            <person name="Ponomareva E."/>
            <person name="Riley R."/>
            <person name="Pomraning K.R."/>
            <person name="Baker S.E."/>
            <person name="Seifert K.A."/>
        </authorList>
    </citation>
    <scope>NUCLEOTIDE SEQUENCE</scope>
    <source>
        <strain evidence="1">DAOM 180753</strain>
    </source>
</reference>
<comment type="caution">
    <text evidence="1">The sequence shown here is derived from an EMBL/GenBank/DDBJ whole genome shotgun (WGS) entry which is preliminary data.</text>
</comment>
<organism evidence="1 2">
    <name type="scientific">Penicillium thymicola</name>
    <dbReference type="NCBI Taxonomy" id="293382"/>
    <lineage>
        <taxon>Eukaryota</taxon>
        <taxon>Fungi</taxon>
        <taxon>Dikarya</taxon>
        <taxon>Ascomycota</taxon>
        <taxon>Pezizomycotina</taxon>
        <taxon>Eurotiomycetes</taxon>
        <taxon>Eurotiomycetidae</taxon>
        <taxon>Eurotiales</taxon>
        <taxon>Aspergillaceae</taxon>
        <taxon>Penicillium</taxon>
    </lineage>
</organism>
<dbReference type="Proteomes" id="UP001227192">
    <property type="component" value="Unassembled WGS sequence"/>
</dbReference>
<keyword evidence="2" id="KW-1185">Reference proteome</keyword>
<gene>
    <name evidence="1" type="ORF">VN97_g11718</name>
</gene>
<protein>
    <submittedName>
        <fullName evidence="1">Uncharacterized protein</fullName>
    </submittedName>
</protein>
<evidence type="ECO:0000313" key="2">
    <source>
        <dbReference type="Proteomes" id="UP001227192"/>
    </source>
</evidence>
<evidence type="ECO:0000313" key="1">
    <source>
        <dbReference type="EMBL" id="KAJ9481743.1"/>
    </source>
</evidence>
<sequence length="35" mass="3742">INPSGSLSASLSSPHLCFSSLMHSFNHKVLARNTT</sequence>
<dbReference type="AlphaFoldDB" id="A0AAI9T7A4"/>
<proteinExistence type="predicted"/>